<dbReference type="PANTHER" id="PTHR11931">
    <property type="entry name" value="PHOSPHOGLYCERATE MUTASE"/>
    <property type="match status" value="1"/>
</dbReference>
<evidence type="ECO:0000256" key="8">
    <source>
        <dbReference type="PIRSR" id="PIRSR613078-3"/>
    </source>
</evidence>
<evidence type="ECO:0000256" key="7">
    <source>
        <dbReference type="PIRSR" id="PIRSR613078-2"/>
    </source>
</evidence>
<comment type="similarity">
    <text evidence="1 5">Belongs to the phosphoglycerate mutase family. BPG-dependent PGAM subfamily.</text>
</comment>
<dbReference type="RefSeq" id="WP_201084324.1">
    <property type="nucleotide sequence ID" value="NZ_CAJNAS010000036.1"/>
</dbReference>
<dbReference type="InterPro" id="IPR029033">
    <property type="entry name" value="His_PPase_superfam"/>
</dbReference>
<protein>
    <recommendedName>
        <fullName evidence="5">2,3-bisphosphoglycerate-dependent phosphoglycerate mutase</fullName>
        <shortName evidence="5">BPG-dependent PGAM</shortName>
        <shortName evidence="5">PGAM</shortName>
        <shortName evidence="5">Phosphoglyceromutase</shortName>
        <shortName evidence="5">dPGM</shortName>
        <ecNumber evidence="5">5.4.2.11</ecNumber>
    </recommendedName>
</protein>
<evidence type="ECO:0000256" key="4">
    <source>
        <dbReference type="ARBA" id="ARBA00023235"/>
    </source>
</evidence>
<feature type="binding site" evidence="5 7">
    <location>
        <begin position="123"/>
        <end position="124"/>
    </location>
    <ligand>
        <name>substrate</name>
    </ligand>
</feature>
<dbReference type="AlphaFoldDB" id="A0A9N8N7X3"/>
<dbReference type="GO" id="GO:0006094">
    <property type="term" value="P:gluconeogenesis"/>
    <property type="evidence" value="ECO:0007669"/>
    <property type="project" value="UniProtKB-UniRule"/>
</dbReference>
<keyword evidence="2 5" id="KW-0312">Gluconeogenesis</keyword>
<feature type="binding site" evidence="5 7">
    <location>
        <begin position="96"/>
        <end position="99"/>
    </location>
    <ligand>
        <name>substrate</name>
    </ligand>
</feature>
<dbReference type="SUPFAM" id="SSF53254">
    <property type="entry name" value="Phosphoglycerate mutase-like"/>
    <property type="match status" value="1"/>
</dbReference>
<feature type="binding site" evidence="5 7">
    <location>
        <position position="69"/>
    </location>
    <ligand>
        <name>substrate</name>
    </ligand>
</feature>
<dbReference type="EC" id="5.4.2.11" evidence="5"/>
<dbReference type="HAMAP" id="MF_01039">
    <property type="entry name" value="PGAM_GpmA"/>
    <property type="match status" value="1"/>
</dbReference>
<gene>
    <name evidence="9" type="primary">gpmA_2</name>
    <name evidence="5" type="synonym">gpmA</name>
    <name evidence="9" type="ORF">R70211_07196</name>
</gene>
<dbReference type="CDD" id="cd07067">
    <property type="entry name" value="HP_PGM_like"/>
    <property type="match status" value="1"/>
</dbReference>
<comment type="subunit">
    <text evidence="5">Homodimer.</text>
</comment>
<dbReference type="EMBL" id="CAJNAS010000036">
    <property type="protein sequence ID" value="CAE6964116.1"/>
    <property type="molecule type" value="Genomic_DNA"/>
</dbReference>
<dbReference type="InterPro" id="IPR013078">
    <property type="entry name" value="His_Pase_superF_clade-1"/>
</dbReference>
<dbReference type="GO" id="GO:0004619">
    <property type="term" value="F:phosphoglycerate mutase activity"/>
    <property type="evidence" value="ECO:0007669"/>
    <property type="project" value="UniProtKB-UniRule"/>
</dbReference>
<evidence type="ECO:0000256" key="3">
    <source>
        <dbReference type="ARBA" id="ARBA00023152"/>
    </source>
</evidence>
<reference evidence="9" key="1">
    <citation type="submission" date="2021-02" db="EMBL/GenBank/DDBJ databases">
        <authorList>
            <person name="Vanwijnsberghe S."/>
        </authorList>
    </citation>
    <scope>NUCLEOTIDE SEQUENCE</scope>
    <source>
        <strain evidence="9">R-70211</strain>
    </source>
</reference>
<keyword evidence="4 5" id="KW-0413">Isomerase</keyword>
<feature type="active site" description="Tele-phosphohistidine intermediate" evidence="5 6">
    <location>
        <position position="18"/>
    </location>
</feature>
<dbReference type="Gene3D" id="3.40.50.1240">
    <property type="entry name" value="Phosphoglycerate mutase-like"/>
    <property type="match status" value="1"/>
</dbReference>
<dbReference type="SMART" id="SM00855">
    <property type="entry name" value="PGAM"/>
    <property type="match status" value="1"/>
</dbReference>
<evidence type="ECO:0000313" key="9">
    <source>
        <dbReference type="EMBL" id="CAE6964116.1"/>
    </source>
</evidence>
<evidence type="ECO:0000256" key="1">
    <source>
        <dbReference type="ARBA" id="ARBA00006717"/>
    </source>
</evidence>
<dbReference type="Proteomes" id="UP000675121">
    <property type="component" value="Unassembled WGS sequence"/>
</dbReference>
<dbReference type="NCBIfam" id="TIGR01258">
    <property type="entry name" value="pgm_1"/>
    <property type="match status" value="1"/>
</dbReference>
<evidence type="ECO:0000256" key="5">
    <source>
        <dbReference type="HAMAP-Rule" id="MF_01039"/>
    </source>
</evidence>
<comment type="function">
    <text evidence="5">Catalyzes the interconversion of 2-phosphoglycerate and 3-phosphoglycerate.</text>
</comment>
<comment type="pathway">
    <text evidence="5">Carbohydrate degradation; glycolysis; pyruvate from D-glyceraldehyde 3-phosphate: step 3/5.</text>
</comment>
<evidence type="ECO:0000256" key="2">
    <source>
        <dbReference type="ARBA" id="ARBA00022432"/>
    </source>
</evidence>
<sequence length="236" mass="26619">MTEYPRAGTSVTLVLLRHGSSLSNEDQSFGGWNDVPLSERGVEQARMAGHKLKRKGVRFDLAYSSVLTRASSTLTHCLDALGQPCIPTVSDWRLNERHYGRLQGMKKSEAAKLYGDEQVRIWRRGFRERPPLITPGEVHDSFGELRYAGLCRSQVPLGESLQDTRARVRQCWDELIYPELTRNRNVLLVAHGNSIRALLMEVDGISEDRIGSVEVPNGIPLVFHMRPRNGGFLRVI</sequence>
<keyword evidence="10" id="KW-1185">Reference proteome</keyword>
<proteinExistence type="inferred from homology"/>
<feature type="site" description="Transition state stabilizer" evidence="5 8">
    <location>
        <position position="191"/>
    </location>
</feature>
<evidence type="ECO:0000313" key="10">
    <source>
        <dbReference type="Proteomes" id="UP000675121"/>
    </source>
</evidence>
<feature type="binding site" evidence="5 7">
    <location>
        <position position="107"/>
    </location>
    <ligand>
        <name>substrate</name>
    </ligand>
</feature>
<comment type="catalytic activity">
    <reaction evidence="5">
        <text>(2R)-2-phosphoglycerate = (2R)-3-phosphoglycerate</text>
        <dbReference type="Rhea" id="RHEA:15901"/>
        <dbReference type="ChEBI" id="CHEBI:58272"/>
        <dbReference type="ChEBI" id="CHEBI:58289"/>
        <dbReference type="EC" id="5.4.2.11"/>
    </reaction>
</comment>
<dbReference type="PIRSF" id="PIRSF000709">
    <property type="entry name" value="6PFK_2-Ptase"/>
    <property type="match status" value="1"/>
</dbReference>
<dbReference type="InterPro" id="IPR005952">
    <property type="entry name" value="Phosphogly_mut1"/>
</dbReference>
<feature type="binding site" evidence="5 7">
    <location>
        <begin position="17"/>
        <end position="24"/>
    </location>
    <ligand>
        <name>substrate</name>
    </ligand>
</feature>
<dbReference type="GO" id="GO:0006096">
    <property type="term" value="P:glycolytic process"/>
    <property type="evidence" value="ECO:0007669"/>
    <property type="project" value="UniProtKB-UniRule"/>
</dbReference>
<dbReference type="Pfam" id="PF00300">
    <property type="entry name" value="His_Phos_1"/>
    <property type="match status" value="2"/>
</dbReference>
<organism evidence="9 10">
    <name type="scientific">Paraburkholderia domus</name>
    <dbReference type="NCBI Taxonomy" id="2793075"/>
    <lineage>
        <taxon>Bacteria</taxon>
        <taxon>Pseudomonadati</taxon>
        <taxon>Pseudomonadota</taxon>
        <taxon>Betaproteobacteria</taxon>
        <taxon>Burkholderiales</taxon>
        <taxon>Burkholderiaceae</taxon>
        <taxon>Paraburkholderia</taxon>
    </lineage>
</organism>
<keyword evidence="3 5" id="KW-0324">Glycolysis</keyword>
<comment type="caution">
    <text evidence="9">The sequence shown here is derived from an EMBL/GenBank/DDBJ whole genome shotgun (WGS) entry which is preliminary data.</text>
</comment>
<feature type="active site" description="Proton donor/acceptor" evidence="5 6">
    <location>
        <position position="96"/>
    </location>
</feature>
<feature type="binding site" evidence="5 7">
    <location>
        <begin position="192"/>
        <end position="193"/>
    </location>
    <ligand>
        <name>substrate</name>
    </ligand>
</feature>
<name>A0A9N8N7X3_9BURK</name>
<evidence type="ECO:0000256" key="6">
    <source>
        <dbReference type="PIRSR" id="PIRSR613078-1"/>
    </source>
</evidence>
<comment type="caution">
    <text evidence="5">Lacks conserved residue(s) required for the propagation of feature annotation.</text>
</comment>
<accession>A0A9N8N7X3</accession>